<proteinExistence type="predicted"/>
<dbReference type="AlphaFoldDB" id="A0A931D986"/>
<comment type="caution">
    <text evidence="1">The sequence shown here is derived from an EMBL/GenBank/DDBJ whole genome shotgun (WGS) entry which is preliminary data.</text>
</comment>
<sequence length="112" mass="12280">MTTRPAVNLSLSKLRKEIKKIDPFRVSLSGSKIVTFPDVYAMESVEAEEIFSGLNRNSTSWGVLSKWLSTADADKLKAEKLSVRELSAVVQAAIAYYEESYGDEGNGNASES</sequence>
<dbReference type="EMBL" id="JADOTZ010000001">
    <property type="protein sequence ID" value="MBG6083236.1"/>
    <property type="molecule type" value="Genomic_DNA"/>
</dbReference>
<dbReference type="Proteomes" id="UP000625033">
    <property type="component" value="Unassembled WGS sequence"/>
</dbReference>
<gene>
    <name evidence="1" type="ORF">IW252_000003</name>
</gene>
<evidence type="ECO:0000313" key="1">
    <source>
        <dbReference type="EMBL" id="MBG6083236.1"/>
    </source>
</evidence>
<organism evidence="1 2">
    <name type="scientific">Zhihengliuella flava</name>
    <dbReference type="NCBI Taxonomy" id="1285193"/>
    <lineage>
        <taxon>Bacteria</taxon>
        <taxon>Bacillati</taxon>
        <taxon>Actinomycetota</taxon>
        <taxon>Actinomycetes</taxon>
        <taxon>Micrococcales</taxon>
        <taxon>Micrococcaceae</taxon>
        <taxon>Zhihengliuella</taxon>
    </lineage>
</organism>
<accession>A0A931D986</accession>
<keyword evidence="2" id="KW-1185">Reference proteome</keyword>
<protein>
    <recommendedName>
        <fullName evidence="3">Tail assembly chaperone</fullName>
    </recommendedName>
</protein>
<evidence type="ECO:0000313" key="2">
    <source>
        <dbReference type="Proteomes" id="UP000625033"/>
    </source>
</evidence>
<name>A0A931D986_9MICC</name>
<evidence type="ECO:0008006" key="3">
    <source>
        <dbReference type="Google" id="ProtNLM"/>
    </source>
</evidence>
<dbReference type="RefSeq" id="WP_196834695.1">
    <property type="nucleotide sequence ID" value="NZ_JADOTZ010000001.1"/>
</dbReference>
<reference evidence="1" key="1">
    <citation type="submission" date="2020-11" db="EMBL/GenBank/DDBJ databases">
        <title>Sequencing the genomes of 1000 actinobacteria strains.</title>
        <authorList>
            <person name="Klenk H.-P."/>
        </authorList>
    </citation>
    <scope>NUCLEOTIDE SEQUENCE</scope>
    <source>
        <strain evidence="1">DSM 26152</strain>
    </source>
</reference>